<dbReference type="Pfam" id="PF00114">
    <property type="entry name" value="Pilin"/>
    <property type="match status" value="1"/>
</dbReference>
<name>A0ABP7R3M8_9BURK</name>
<comment type="similarity">
    <text evidence="1">Belongs to the N-Me-Phe pilin family.</text>
</comment>
<evidence type="ECO:0000313" key="3">
    <source>
        <dbReference type="Proteomes" id="UP001501627"/>
    </source>
</evidence>
<keyword evidence="3" id="KW-1185">Reference proteome</keyword>
<evidence type="ECO:0008006" key="4">
    <source>
        <dbReference type="Google" id="ProtNLM"/>
    </source>
</evidence>
<dbReference type="InterPro" id="IPR045584">
    <property type="entry name" value="Pilin-like"/>
</dbReference>
<accession>A0ABP7R3M8</accession>
<dbReference type="Proteomes" id="UP001501627">
    <property type="component" value="Unassembled WGS sequence"/>
</dbReference>
<reference evidence="3" key="1">
    <citation type="journal article" date="2019" name="Int. J. Syst. Evol. Microbiol.">
        <title>The Global Catalogue of Microorganisms (GCM) 10K type strain sequencing project: providing services to taxonomists for standard genome sequencing and annotation.</title>
        <authorList>
            <consortium name="The Broad Institute Genomics Platform"/>
            <consortium name="The Broad Institute Genome Sequencing Center for Infectious Disease"/>
            <person name="Wu L."/>
            <person name="Ma J."/>
        </authorList>
    </citation>
    <scope>NUCLEOTIDE SEQUENCE [LARGE SCALE GENOMIC DNA]</scope>
    <source>
        <strain evidence="3">JCM 17561</strain>
    </source>
</reference>
<evidence type="ECO:0000313" key="2">
    <source>
        <dbReference type="EMBL" id="GAA3992094.1"/>
    </source>
</evidence>
<comment type="caution">
    <text evidence="2">The sequence shown here is derived from an EMBL/GenBank/DDBJ whole genome shotgun (WGS) entry which is preliminary data.</text>
</comment>
<dbReference type="Gene3D" id="3.30.700.10">
    <property type="entry name" value="Glycoprotein, Type 4 Pilin"/>
    <property type="match status" value="1"/>
</dbReference>
<sequence>MGEDGKLQEGLTVAYNLTDATATITATFGENAAAPLRAENKDTLAWVRNANGSWACSTSIDAKFRPAGCKEDLTEPDTNPDAPVEP</sequence>
<organism evidence="2 3">
    <name type="scientific">Comamonas faecalis</name>
    <dbReference type="NCBI Taxonomy" id="1387849"/>
    <lineage>
        <taxon>Bacteria</taxon>
        <taxon>Pseudomonadati</taxon>
        <taxon>Pseudomonadota</taxon>
        <taxon>Betaproteobacteria</taxon>
        <taxon>Burkholderiales</taxon>
        <taxon>Comamonadaceae</taxon>
        <taxon>Comamonas</taxon>
    </lineage>
</organism>
<dbReference type="SUPFAM" id="SSF54523">
    <property type="entry name" value="Pili subunits"/>
    <property type="match status" value="1"/>
</dbReference>
<dbReference type="InterPro" id="IPR001082">
    <property type="entry name" value="Pilin"/>
</dbReference>
<proteinExistence type="inferred from homology"/>
<evidence type="ECO:0000256" key="1">
    <source>
        <dbReference type="ARBA" id="ARBA00005233"/>
    </source>
</evidence>
<protein>
    <recommendedName>
        <fullName evidence="4">Pilin</fullName>
    </recommendedName>
</protein>
<dbReference type="EMBL" id="BAABBP010000009">
    <property type="protein sequence ID" value="GAA3992094.1"/>
    <property type="molecule type" value="Genomic_DNA"/>
</dbReference>
<gene>
    <name evidence="2" type="ORF">GCM10022279_14140</name>
</gene>